<evidence type="ECO:0000256" key="6">
    <source>
        <dbReference type="ARBA" id="ARBA00022840"/>
    </source>
</evidence>
<accession>A0A9D1APL1</accession>
<feature type="domain" description="ABC transporter" evidence="8">
    <location>
        <begin position="4"/>
        <end position="254"/>
    </location>
</feature>
<dbReference type="GO" id="GO:0016887">
    <property type="term" value="F:ATP hydrolysis activity"/>
    <property type="evidence" value="ECO:0007669"/>
    <property type="project" value="InterPro"/>
</dbReference>
<dbReference type="InterPro" id="IPR003593">
    <property type="entry name" value="AAA+_ATPase"/>
</dbReference>
<dbReference type="Proteomes" id="UP000824242">
    <property type="component" value="Unassembled WGS sequence"/>
</dbReference>
<evidence type="ECO:0000256" key="4">
    <source>
        <dbReference type="ARBA" id="ARBA00022475"/>
    </source>
</evidence>
<dbReference type="FunFam" id="3.40.50.300:FF:000016">
    <property type="entry name" value="Oligopeptide ABC transporter ATP-binding component"/>
    <property type="match status" value="1"/>
</dbReference>
<dbReference type="AlphaFoldDB" id="A0A9D1APL1"/>
<comment type="subcellular location">
    <subcellularLocation>
        <location evidence="1">Cell membrane</location>
        <topology evidence="1">Peripheral membrane protein</topology>
    </subcellularLocation>
</comment>
<reference evidence="9" key="1">
    <citation type="submission" date="2020-10" db="EMBL/GenBank/DDBJ databases">
        <authorList>
            <person name="Gilroy R."/>
        </authorList>
    </citation>
    <scope>NUCLEOTIDE SEQUENCE</scope>
    <source>
        <strain evidence="9">ChiSxjej1B13-7958</strain>
    </source>
</reference>
<dbReference type="GO" id="GO:0005886">
    <property type="term" value="C:plasma membrane"/>
    <property type="evidence" value="ECO:0007669"/>
    <property type="project" value="UniProtKB-SubCell"/>
</dbReference>
<comment type="caution">
    <text evidence="9">The sequence shown here is derived from an EMBL/GenBank/DDBJ whole genome shotgun (WGS) entry which is preliminary data.</text>
</comment>
<dbReference type="NCBIfam" id="TIGR01727">
    <property type="entry name" value="oligo_HPY"/>
    <property type="match status" value="1"/>
</dbReference>
<dbReference type="CDD" id="cd03257">
    <property type="entry name" value="ABC_NikE_OppD_transporters"/>
    <property type="match status" value="1"/>
</dbReference>
<dbReference type="InterPro" id="IPR017871">
    <property type="entry name" value="ABC_transporter-like_CS"/>
</dbReference>
<organism evidence="9 10">
    <name type="scientific">Candidatus Caccousia avicola</name>
    <dbReference type="NCBI Taxonomy" id="2840721"/>
    <lineage>
        <taxon>Bacteria</taxon>
        <taxon>Bacillati</taxon>
        <taxon>Bacillota</taxon>
        <taxon>Clostridia</taxon>
        <taxon>Eubacteriales</taxon>
        <taxon>Oscillospiraceae</taxon>
        <taxon>Oscillospiraceae incertae sedis</taxon>
        <taxon>Candidatus Caccousia</taxon>
    </lineage>
</organism>
<dbReference type="GO" id="GO:0015833">
    <property type="term" value="P:peptide transport"/>
    <property type="evidence" value="ECO:0007669"/>
    <property type="project" value="InterPro"/>
</dbReference>
<gene>
    <name evidence="9" type="ORF">IAB89_09425</name>
</gene>
<reference evidence="9" key="2">
    <citation type="journal article" date="2021" name="PeerJ">
        <title>Extensive microbial diversity within the chicken gut microbiome revealed by metagenomics and culture.</title>
        <authorList>
            <person name="Gilroy R."/>
            <person name="Ravi A."/>
            <person name="Getino M."/>
            <person name="Pursley I."/>
            <person name="Horton D.L."/>
            <person name="Alikhan N.F."/>
            <person name="Baker D."/>
            <person name="Gharbi K."/>
            <person name="Hall N."/>
            <person name="Watson M."/>
            <person name="Adriaenssens E.M."/>
            <person name="Foster-Nyarko E."/>
            <person name="Jarju S."/>
            <person name="Secka A."/>
            <person name="Antonio M."/>
            <person name="Oren A."/>
            <person name="Chaudhuri R.R."/>
            <person name="La Ragione R."/>
            <person name="Hildebrand F."/>
            <person name="Pallen M.J."/>
        </authorList>
    </citation>
    <scope>NUCLEOTIDE SEQUENCE</scope>
    <source>
        <strain evidence="9">ChiSxjej1B13-7958</strain>
    </source>
</reference>
<proteinExistence type="inferred from homology"/>
<dbReference type="InterPro" id="IPR027417">
    <property type="entry name" value="P-loop_NTPase"/>
</dbReference>
<dbReference type="Gene3D" id="3.40.50.300">
    <property type="entry name" value="P-loop containing nucleotide triphosphate hydrolases"/>
    <property type="match status" value="1"/>
</dbReference>
<dbReference type="SMART" id="SM00382">
    <property type="entry name" value="AAA"/>
    <property type="match status" value="1"/>
</dbReference>
<dbReference type="InterPro" id="IPR003439">
    <property type="entry name" value="ABC_transporter-like_ATP-bd"/>
</dbReference>
<keyword evidence="7" id="KW-0472">Membrane</keyword>
<protein>
    <submittedName>
        <fullName evidence="9">ABC transporter ATP-binding protein</fullName>
    </submittedName>
</protein>
<name>A0A9D1APL1_9FIRM</name>
<dbReference type="PROSITE" id="PS00211">
    <property type="entry name" value="ABC_TRANSPORTER_1"/>
    <property type="match status" value="1"/>
</dbReference>
<evidence type="ECO:0000256" key="3">
    <source>
        <dbReference type="ARBA" id="ARBA00022448"/>
    </source>
</evidence>
<evidence type="ECO:0000256" key="5">
    <source>
        <dbReference type="ARBA" id="ARBA00022741"/>
    </source>
</evidence>
<evidence type="ECO:0000313" key="9">
    <source>
        <dbReference type="EMBL" id="HIR47855.1"/>
    </source>
</evidence>
<keyword evidence="5" id="KW-0547">Nucleotide-binding</keyword>
<dbReference type="SUPFAM" id="SSF52540">
    <property type="entry name" value="P-loop containing nucleoside triphosphate hydrolases"/>
    <property type="match status" value="1"/>
</dbReference>
<comment type="similarity">
    <text evidence="2">Belongs to the ABC transporter superfamily.</text>
</comment>
<evidence type="ECO:0000256" key="1">
    <source>
        <dbReference type="ARBA" id="ARBA00004202"/>
    </source>
</evidence>
<sequence length="331" mass="36710">MSLLEVKNLHTYFNTKKGIVKAVNDVTYSLEEGKTLGIVGESGSGKSVSAMSIIKLLDGNGYIESGDITFNGRDILKATDKDMYHIRGNEISVIFQEPMTSLNPVFTVERQIGEVLQIHQKLSKKQARAKVASLLSDVKIPNPERVAKQYPFQLSGGMRQRVMIAMALACRPKLLIADEPTTALDVTIQAQILKLMNELKQQTGTSILFITHDLGVIHEMADEVAVMYCGQIVEKADAKTIFHNGVYSHPYTEGLMISIPRLNTPKGQRLEAIPGAVPNPLYLPQGCKFAPRCKYCTQKCKEAEPPLQEVAPNHLVRCFYAEKAVRNEHAE</sequence>
<keyword evidence="6 9" id="KW-0067">ATP-binding</keyword>
<dbReference type="PROSITE" id="PS50893">
    <property type="entry name" value="ABC_TRANSPORTER_2"/>
    <property type="match status" value="1"/>
</dbReference>
<keyword evidence="4" id="KW-1003">Cell membrane</keyword>
<dbReference type="GO" id="GO:0005524">
    <property type="term" value="F:ATP binding"/>
    <property type="evidence" value="ECO:0007669"/>
    <property type="project" value="UniProtKB-KW"/>
</dbReference>
<evidence type="ECO:0000256" key="2">
    <source>
        <dbReference type="ARBA" id="ARBA00005417"/>
    </source>
</evidence>
<keyword evidence="3" id="KW-0813">Transport</keyword>
<dbReference type="Pfam" id="PF08352">
    <property type="entry name" value="oligo_HPY"/>
    <property type="match status" value="1"/>
</dbReference>
<dbReference type="PANTHER" id="PTHR43297">
    <property type="entry name" value="OLIGOPEPTIDE TRANSPORT ATP-BINDING PROTEIN APPD"/>
    <property type="match status" value="1"/>
</dbReference>
<evidence type="ECO:0000256" key="7">
    <source>
        <dbReference type="ARBA" id="ARBA00023136"/>
    </source>
</evidence>
<evidence type="ECO:0000259" key="8">
    <source>
        <dbReference type="PROSITE" id="PS50893"/>
    </source>
</evidence>
<dbReference type="EMBL" id="DVGZ01000103">
    <property type="protein sequence ID" value="HIR47855.1"/>
    <property type="molecule type" value="Genomic_DNA"/>
</dbReference>
<dbReference type="InterPro" id="IPR013563">
    <property type="entry name" value="Oligopep_ABC_C"/>
</dbReference>
<dbReference type="PANTHER" id="PTHR43297:SF2">
    <property type="entry name" value="DIPEPTIDE TRANSPORT ATP-BINDING PROTEIN DPPD"/>
    <property type="match status" value="1"/>
</dbReference>
<dbReference type="InterPro" id="IPR050388">
    <property type="entry name" value="ABC_Ni/Peptide_Import"/>
</dbReference>
<dbReference type="Pfam" id="PF00005">
    <property type="entry name" value="ABC_tran"/>
    <property type="match status" value="1"/>
</dbReference>
<evidence type="ECO:0000313" key="10">
    <source>
        <dbReference type="Proteomes" id="UP000824242"/>
    </source>
</evidence>